<evidence type="ECO:0000313" key="1">
    <source>
        <dbReference type="EMBL" id="QJA71734.1"/>
    </source>
</evidence>
<reference evidence="1" key="1">
    <citation type="submission" date="2020-03" db="EMBL/GenBank/DDBJ databases">
        <title>The deep terrestrial virosphere.</title>
        <authorList>
            <person name="Holmfeldt K."/>
            <person name="Nilsson E."/>
            <person name="Simone D."/>
            <person name="Lopez-Fernandez M."/>
            <person name="Wu X."/>
            <person name="de Brujin I."/>
            <person name="Lundin D."/>
            <person name="Andersson A."/>
            <person name="Bertilsson S."/>
            <person name="Dopson M."/>
        </authorList>
    </citation>
    <scope>NUCLEOTIDE SEQUENCE</scope>
    <source>
        <strain evidence="1">MM415A03078</strain>
    </source>
</reference>
<dbReference type="EMBL" id="MT141895">
    <property type="protein sequence ID" value="QJA71734.1"/>
    <property type="molecule type" value="Genomic_DNA"/>
</dbReference>
<accession>A0A6M3JNP4</accession>
<dbReference type="AlphaFoldDB" id="A0A6M3JNP4"/>
<proteinExistence type="predicted"/>
<organism evidence="1">
    <name type="scientific">viral metagenome</name>
    <dbReference type="NCBI Taxonomy" id="1070528"/>
    <lineage>
        <taxon>unclassified sequences</taxon>
        <taxon>metagenomes</taxon>
        <taxon>organismal metagenomes</taxon>
    </lineage>
</organism>
<sequence length="54" mass="6558">MTKKETFNYVMLQKMSTVVFLKTLNKILHGESRYKTTKGDYLSFERIDYEMDKR</sequence>
<protein>
    <submittedName>
        <fullName evidence="1">Uncharacterized protein</fullName>
    </submittedName>
</protein>
<name>A0A6M3JNP4_9ZZZZ</name>
<gene>
    <name evidence="1" type="ORF">MM415A03078_0012</name>
</gene>